<proteinExistence type="predicted"/>
<sequence>MSTPAKLRIIFDDHTVHKLLLPSGIPSSIQDLKLVIQSTFSIPDGFTLMYQDMEFGGQFFTLASIEDVQDMGSLKVVQVEPVIVNLSAVEEKDDNLPESDGLSFTSLASQDTILLSSSSDESPSYRSQPWPRQFEIPPFSFDTQLMLDAGNRAYHSNGTLLNNPKVTSSVLEKLAERIFQYTAYPTGIQVINVVEALVEKYPCLKEPGSFNGMYGWQQRIKYKMGNYRAKVRGLQIACPELEVNSSRKMTSSPKGLKRPKKAEVNYLPPLPLGETKETMEEERVVLLTEVKKTNNNKIIREKMEKTFPYRRLEVVNQMPAVPGVMERWPALFYESQVKEEFKRITTIHLDRTFLTKMDFYTPKLLTIFKSKGGTAGAKMKSVLESLSQQQIDSRDAVIRCLIHFLGESTEELIKDYQDVSKDVIEQDIKNSVIKILVLGNAAEGAPPTDVIIVIDGGNPRAGSEQGVGAPVSGGAPRGGQRAASLNRSRPAHLPSRLSRGGGGGELTVSRTSCRRGAREHSGCGASRDWMRYTG</sequence>
<comment type="caution">
    <text evidence="2">The sequence shown here is derived from an EMBL/GenBank/DDBJ whole genome shotgun (WGS) entry which is preliminary data.</text>
</comment>
<dbReference type="EMBL" id="JAICCE010000002">
    <property type="protein sequence ID" value="KAG9281288.1"/>
    <property type="molecule type" value="Genomic_DNA"/>
</dbReference>
<protein>
    <submittedName>
        <fullName evidence="2">Uncharacterized protein</fullName>
    </submittedName>
</protein>
<name>A0A8T2MA06_ASTMX</name>
<gene>
    <name evidence="2" type="ORF">AMEX_G4079</name>
</gene>
<dbReference type="PANTHER" id="PTHR31025:SF31">
    <property type="entry name" value="SI:CH211-166E11.5"/>
    <property type="match status" value="1"/>
</dbReference>
<organism evidence="2 3">
    <name type="scientific">Astyanax mexicanus</name>
    <name type="common">Blind cave fish</name>
    <name type="synonym">Astyanax fasciatus mexicanus</name>
    <dbReference type="NCBI Taxonomy" id="7994"/>
    <lineage>
        <taxon>Eukaryota</taxon>
        <taxon>Metazoa</taxon>
        <taxon>Chordata</taxon>
        <taxon>Craniata</taxon>
        <taxon>Vertebrata</taxon>
        <taxon>Euteleostomi</taxon>
        <taxon>Actinopterygii</taxon>
        <taxon>Neopterygii</taxon>
        <taxon>Teleostei</taxon>
        <taxon>Ostariophysi</taxon>
        <taxon>Characiformes</taxon>
        <taxon>Characoidei</taxon>
        <taxon>Acestrorhamphidae</taxon>
        <taxon>Acestrorhamphinae</taxon>
        <taxon>Astyanax</taxon>
    </lineage>
</organism>
<feature type="region of interest" description="Disordered" evidence="1">
    <location>
        <begin position="462"/>
        <end position="509"/>
    </location>
</feature>
<dbReference type="AlphaFoldDB" id="A0A8T2MA06"/>
<accession>A0A8T2MA06</accession>
<evidence type="ECO:0000256" key="1">
    <source>
        <dbReference type="SAM" id="MobiDB-lite"/>
    </source>
</evidence>
<reference evidence="2 3" key="1">
    <citation type="submission" date="2021-07" db="EMBL/GenBank/DDBJ databases">
        <authorList>
            <person name="Imarazene B."/>
            <person name="Zahm M."/>
            <person name="Klopp C."/>
            <person name="Cabau C."/>
            <person name="Beille S."/>
            <person name="Jouanno E."/>
            <person name="Castinel A."/>
            <person name="Lluch J."/>
            <person name="Gil L."/>
            <person name="Kuchtly C."/>
            <person name="Lopez Roques C."/>
            <person name="Donnadieu C."/>
            <person name="Parrinello H."/>
            <person name="Journot L."/>
            <person name="Du K."/>
            <person name="Schartl M."/>
            <person name="Retaux S."/>
            <person name="Guiguen Y."/>
        </authorList>
    </citation>
    <scope>NUCLEOTIDE SEQUENCE [LARGE SCALE GENOMIC DNA]</scope>
    <source>
        <strain evidence="2">Pach_M1</strain>
        <tissue evidence="2">Testis</tissue>
    </source>
</reference>
<dbReference type="PANTHER" id="PTHR31025">
    <property type="entry name" value="SI:CH211-196P9.1-RELATED"/>
    <property type="match status" value="1"/>
</dbReference>
<evidence type="ECO:0000313" key="3">
    <source>
        <dbReference type="Proteomes" id="UP000752171"/>
    </source>
</evidence>
<evidence type="ECO:0000313" key="2">
    <source>
        <dbReference type="EMBL" id="KAG9281288.1"/>
    </source>
</evidence>
<dbReference type="Proteomes" id="UP000752171">
    <property type="component" value="Unassembled WGS sequence"/>
</dbReference>